<evidence type="ECO:0000256" key="4">
    <source>
        <dbReference type="SAM" id="Coils"/>
    </source>
</evidence>
<name>A0A809S8H0_9BACT</name>
<evidence type="ECO:0000259" key="9">
    <source>
        <dbReference type="Pfam" id="PF25967"/>
    </source>
</evidence>
<keyword evidence="3 4" id="KW-0175">Coiled coil</keyword>
<dbReference type="Pfam" id="PF25917">
    <property type="entry name" value="BSH_RND"/>
    <property type="match status" value="1"/>
</dbReference>
<dbReference type="Gene3D" id="2.40.420.20">
    <property type="match status" value="1"/>
</dbReference>
<evidence type="ECO:0000313" key="11">
    <source>
        <dbReference type="Proteomes" id="UP000662873"/>
    </source>
</evidence>
<proteinExistence type="inferred from homology"/>
<dbReference type="InterPro" id="IPR058627">
    <property type="entry name" value="MdtA-like_C"/>
</dbReference>
<dbReference type="Pfam" id="PF25954">
    <property type="entry name" value="Beta-barrel_RND_2"/>
    <property type="match status" value="1"/>
</dbReference>
<feature type="domain" description="Multidrug resistance protein MdtA-like alpha-helical hairpin" evidence="6">
    <location>
        <begin position="191"/>
        <end position="243"/>
    </location>
</feature>
<dbReference type="InterPro" id="IPR006143">
    <property type="entry name" value="RND_pump_MFP"/>
</dbReference>
<feature type="domain" description="CusB-like beta-barrel" evidence="8">
    <location>
        <begin position="391"/>
        <end position="464"/>
    </location>
</feature>
<dbReference type="PANTHER" id="PTHR32347:SF27">
    <property type="entry name" value="RND EFFLUX PUMP MEMBRANE FUSION PROTEIN BARREL-SANDWICH DOMAIN-CONTAINING PROTEIN"/>
    <property type="match status" value="1"/>
</dbReference>
<dbReference type="Gene3D" id="1.10.287.470">
    <property type="entry name" value="Helix hairpin bin"/>
    <property type="match status" value="2"/>
</dbReference>
<dbReference type="KEGG" id="npy:NPRO_05360"/>
<dbReference type="Pfam" id="PF25876">
    <property type="entry name" value="HH_MFP_RND"/>
    <property type="match status" value="1"/>
</dbReference>
<feature type="domain" description="Multidrug resistance protein MdtA-like barrel-sandwich hybrid" evidence="7">
    <location>
        <begin position="58"/>
        <end position="372"/>
    </location>
</feature>
<organism evidence="10 11">
    <name type="scientific">Candidatus Nitrosymbiomonas proteolyticus</name>
    <dbReference type="NCBI Taxonomy" id="2608984"/>
    <lineage>
        <taxon>Bacteria</taxon>
        <taxon>Bacillati</taxon>
        <taxon>Armatimonadota</taxon>
        <taxon>Armatimonadota incertae sedis</taxon>
        <taxon>Candidatus Nitrosymbiomonas</taxon>
    </lineage>
</organism>
<dbReference type="InterPro" id="IPR058625">
    <property type="entry name" value="MdtA-like_BSH"/>
</dbReference>
<dbReference type="Gene3D" id="2.40.50.100">
    <property type="match status" value="1"/>
</dbReference>
<feature type="compositionally biased region" description="Gly residues" evidence="5">
    <location>
        <begin position="585"/>
        <end position="632"/>
    </location>
</feature>
<dbReference type="Pfam" id="PF25967">
    <property type="entry name" value="RND-MFP_C"/>
    <property type="match status" value="1"/>
</dbReference>
<evidence type="ECO:0000259" key="8">
    <source>
        <dbReference type="Pfam" id="PF25954"/>
    </source>
</evidence>
<dbReference type="SUPFAM" id="SSF111369">
    <property type="entry name" value="HlyD-like secretion proteins"/>
    <property type="match status" value="3"/>
</dbReference>
<comment type="similarity">
    <text evidence="2">Belongs to the membrane fusion protein (MFP) (TC 8.A.1) family.</text>
</comment>
<feature type="compositionally biased region" description="Gly residues" evidence="5">
    <location>
        <begin position="547"/>
        <end position="561"/>
    </location>
</feature>
<evidence type="ECO:0000256" key="3">
    <source>
        <dbReference type="ARBA" id="ARBA00023054"/>
    </source>
</evidence>
<dbReference type="PANTHER" id="PTHR32347">
    <property type="entry name" value="EFFLUX SYSTEM COMPONENT YKNX-RELATED"/>
    <property type="match status" value="1"/>
</dbReference>
<protein>
    <submittedName>
        <fullName evidence="10">RND family efflux transporter, MFP subunit</fullName>
    </submittedName>
</protein>
<feature type="coiled-coil region" evidence="4">
    <location>
        <begin position="98"/>
        <end position="309"/>
    </location>
</feature>
<accession>A0A809S8H0</accession>
<dbReference type="InterPro" id="IPR058624">
    <property type="entry name" value="MdtA-like_HH"/>
</dbReference>
<evidence type="ECO:0000313" key="10">
    <source>
        <dbReference type="EMBL" id="BBO22941.1"/>
    </source>
</evidence>
<feature type="region of interest" description="Disordered" evidence="5">
    <location>
        <begin position="543"/>
        <end position="632"/>
    </location>
</feature>
<reference evidence="10" key="1">
    <citation type="journal article" name="DNA Res.">
        <title>The physiological potential of anammox bacteria as revealed by their core genome structure.</title>
        <authorList>
            <person name="Okubo T."/>
            <person name="Toyoda A."/>
            <person name="Fukuhara K."/>
            <person name="Uchiyama I."/>
            <person name="Harigaya Y."/>
            <person name="Kuroiwa M."/>
            <person name="Suzuki T."/>
            <person name="Murakami Y."/>
            <person name="Suwa Y."/>
            <person name="Takami H."/>
        </authorList>
    </citation>
    <scope>NUCLEOTIDE SEQUENCE</scope>
    <source>
        <strain evidence="10">317325-2</strain>
    </source>
</reference>
<evidence type="ECO:0000259" key="6">
    <source>
        <dbReference type="Pfam" id="PF25876"/>
    </source>
</evidence>
<gene>
    <name evidence="10" type="ORF">NPRO_05360</name>
</gene>
<dbReference type="InterPro" id="IPR058792">
    <property type="entry name" value="Beta-barrel_RND_2"/>
</dbReference>
<evidence type="ECO:0000256" key="2">
    <source>
        <dbReference type="ARBA" id="ARBA00009477"/>
    </source>
</evidence>
<dbReference type="Gene3D" id="2.40.30.170">
    <property type="match status" value="1"/>
</dbReference>
<feature type="domain" description="Multidrug resistance protein MdtA-like C-terminal permuted SH3" evidence="9">
    <location>
        <begin position="470"/>
        <end position="531"/>
    </location>
</feature>
<dbReference type="GO" id="GO:0030313">
    <property type="term" value="C:cell envelope"/>
    <property type="evidence" value="ECO:0007669"/>
    <property type="project" value="UniProtKB-SubCell"/>
</dbReference>
<dbReference type="GO" id="GO:0016020">
    <property type="term" value="C:membrane"/>
    <property type="evidence" value="ECO:0007669"/>
    <property type="project" value="InterPro"/>
</dbReference>
<sequence length="632" mass="66554">MKTRLLVIGGLAAIVAVFWYVMRTGSKEPELEYRYAPVVKGEIVRSITATGVLVALTTVDVKSKAGGIVEQLVVDEGSEVKRGDLIAIIDPRDTQASYSQAEADLRQATARAAQAKVNYDLQIAGSKTSVEDAQVALETARIRLARAQIEAERQPTLTESNLTSAKAQLDLAKQDLDVYERVTAPQIRRDVSGSLARAQADFDAAEADYTRQQELLKRGFVSEGTVERAKATLEAARASYTSASQRSQTLDREITAEMERLRLALRRAQATQDDAIAQRSQVDIARRNLEESRKAVQQAEINLQKMIDAQLNNRIRQSEVVAAEAGTVRSKVALDNAKVQLESTTVVAPRDGVVTMKYLEEGTIIPPGTSTFAQGTSIVQLSDVSKLFMECLVDEADISDVRKGQQVRITTEAFPGRQFRGVVERVNPAAATDNNITAVKVRIEVLPGHDLKLLPGMNGTAEFITMSKPNVLVVPSQAVNFEGEKATVKIKTADPLKPEVREVKTGDTGNNGIEVVEGLKEGDEVVVAEIDIAALREIQTRMEEAQEGGGLAGGTRPGGGRPRTQTTTSGSGSGASPGGMQRPGTSGGGTSGGAMPGGGGASGGGPAGGGAPSGGPSPGGSSGGGAPRTGGS</sequence>
<evidence type="ECO:0000259" key="7">
    <source>
        <dbReference type="Pfam" id="PF25917"/>
    </source>
</evidence>
<dbReference type="EMBL" id="AP021858">
    <property type="protein sequence ID" value="BBO22941.1"/>
    <property type="molecule type" value="Genomic_DNA"/>
</dbReference>
<dbReference type="AlphaFoldDB" id="A0A809S8H0"/>
<dbReference type="GO" id="GO:0022857">
    <property type="term" value="F:transmembrane transporter activity"/>
    <property type="evidence" value="ECO:0007669"/>
    <property type="project" value="InterPro"/>
</dbReference>
<evidence type="ECO:0000256" key="5">
    <source>
        <dbReference type="SAM" id="MobiDB-lite"/>
    </source>
</evidence>
<evidence type="ECO:0000256" key="1">
    <source>
        <dbReference type="ARBA" id="ARBA00004196"/>
    </source>
</evidence>
<dbReference type="InterPro" id="IPR050465">
    <property type="entry name" value="UPF0194_transport"/>
</dbReference>
<dbReference type="Proteomes" id="UP000662873">
    <property type="component" value="Chromosome"/>
</dbReference>
<dbReference type="NCBIfam" id="TIGR01730">
    <property type="entry name" value="RND_mfp"/>
    <property type="match status" value="1"/>
</dbReference>
<comment type="subcellular location">
    <subcellularLocation>
        <location evidence="1">Cell envelope</location>
    </subcellularLocation>
</comment>